<sequence length="366" mass="41046">MFFFGIIFTYRNPSGWLTVVLPAIELAQDIHAQPQESLPTPIKIIMGIVTSPKVDVLIIFTISMVLNSVPTAGFPNTTRNQHDFFHYVSKCANSSTLSRMADVISNPVVQDRALDGVAVIGMVFHFHRTYKSFRVIFQSWNVLEKEQKAFRDVIGPKIPVIHKKLELIEENLTIICETLAKPRTLWDGVLECLNSLIDMFSDLETTVMSVTCSLDNCIKALRAEEDRVKNMRNANSLALAAGLLTWAYNWYYGKSTSFLTKAVIVTSAVGSATLLALSWRAHDAVSAALEGQVQVRTNLKELREFSNDWKNRSDQVKLHFVTNRINDNVRETLSMLFNEMRGNVGRMDVVLEGILEGDSGDGKLSN</sequence>
<comment type="caution">
    <text evidence="1">The sequence shown here is derived from an EMBL/GenBank/DDBJ whole genome shotgun (WGS) entry which is preliminary data.</text>
</comment>
<protein>
    <submittedName>
        <fullName evidence="1">Uncharacterized protein</fullName>
    </submittedName>
</protein>
<keyword evidence="2" id="KW-1185">Reference proteome</keyword>
<dbReference type="AlphaFoldDB" id="A0A433DHJ3"/>
<evidence type="ECO:0000313" key="1">
    <source>
        <dbReference type="EMBL" id="RUP50332.1"/>
    </source>
</evidence>
<reference evidence="1 2" key="1">
    <citation type="journal article" date="2018" name="New Phytol.">
        <title>Phylogenomics of Endogonaceae and evolution of mycorrhizas within Mucoromycota.</title>
        <authorList>
            <person name="Chang Y."/>
            <person name="Desiro A."/>
            <person name="Na H."/>
            <person name="Sandor L."/>
            <person name="Lipzen A."/>
            <person name="Clum A."/>
            <person name="Barry K."/>
            <person name="Grigoriev I.V."/>
            <person name="Martin F.M."/>
            <person name="Stajich J.E."/>
            <person name="Smith M.E."/>
            <person name="Bonito G."/>
            <person name="Spatafora J.W."/>
        </authorList>
    </citation>
    <scope>NUCLEOTIDE SEQUENCE [LARGE SCALE GENOMIC DNA]</scope>
    <source>
        <strain evidence="1 2">GMNB39</strain>
    </source>
</reference>
<dbReference type="EMBL" id="RBNI01001541">
    <property type="protein sequence ID" value="RUP50332.1"/>
    <property type="molecule type" value="Genomic_DNA"/>
</dbReference>
<organism evidence="1 2">
    <name type="scientific">Jimgerdemannia flammicorona</name>
    <dbReference type="NCBI Taxonomy" id="994334"/>
    <lineage>
        <taxon>Eukaryota</taxon>
        <taxon>Fungi</taxon>
        <taxon>Fungi incertae sedis</taxon>
        <taxon>Mucoromycota</taxon>
        <taxon>Mucoromycotina</taxon>
        <taxon>Endogonomycetes</taxon>
        <taxon>Endogonales</taxon>
        <taxon>Endogonaceae</taxon>
        <taxon>Jimgerdemannia</taxon>
    </lineage>
</organism>
<gene>
    <name evidence="1" type="ORF">BC936DRAFT_139606</name>
</gene>
<name>A0A433DHJ3_9FUNG</name>
<proteinExistence type="predicted"/>
<evidence type="ECO:0000313" key="2">
    <source>
        <dbReference type="Proteomes" id="UP000268093"/>
    </source>
</evidence>
<dbReference type="Proteomes" id="UP000268093">
    <property type="component" value="Unassembled WGS sequence"/>
</dbReference>
<accession>A0A433DHJ3</accession>